<gene>
    <name evidence="7" type="primary">LOC113791532</name>
</gene>
<dbReference type="InParanoid" id="A0A6P6XVW1"/>
<dbReference type="GO" id="GO:0003676">
    <property type="term" value="F:nucleic acid binding"/>
    <property type="evidence" value="ECO:0007669"/>
    <property type="project" value="InterPro"/>
</dbReference>
<dbReference type="InterPro" id="IPR003604">
    <property type="entry name" value="Matrin/U1-like-C_Znf_C2H2"/>
</dbReference>
<feature type="domain" description="U1-type" evidence="5">
    <location>
        <begin position="449"/>
        <end position="483"/>
    </location>
</feature>
<dbReference type="InterPro" id="IPR039657">
    <property type="entry name" value="Dimethylallyltransferase"/>
</dbReference>
<dbReference type="GO" id="GO:0052381">
    <property type="term" value="F:tRNA dimethylallyltransferase activity"/>
    <property type="evidence" value="ECO:0007669"/>
    <property type="project" value="InterPro"/>
</dbReference>
<dbReference type="Gene3D" id="3.40.50.300">
    <property type="entry name" value="P-loop containing nucleotide triphosphate hydrolases"/>
    <property type="match status" value="1"/>
</dbReference>
<dbReference type="OrthoDB" id="775260at2759"/>
<name>A0A6P6XVW1_DERPT</name>
<dbReference type="RefSeq" id="XP_027197123.1">
    <property type="nucleotide sequence ID" value="XM_027341322.1"/>
</dbReference>
<dbReference type="InterPro" id="IPR027417">
    <property type="entry name" value="P-loop_NTPase"/>
</dbReference>
<accession>A0A6P6XVW1</accession>
<organism evidence="6 7">
    <name type="scientific">Dermatophagoides pteronyssinus</name>
    <name type="common">European house dust mite</name>
    <dbReference type="NCBI Taxonomy" id="6956"/>
    <lineage>
        <taxon>Eukaryota</taxon>
        <taxon>Metazoa</taxon>
        <taxon>Ecdysozoa</taxon>
        <taxon>Arthropoda</taxon>
        <taxon>Chelicerata</taxon>
        <taxon>Arachnida</taxon>
        <taxon>Acari</taxon>
        <taxon>Acariformes</taxon>
        <taxon>Sarcoptiformes</taxon>
        <taxon>Astigmata</taxon>
        <taxon>Psoroptidia</taxon>
        <taxon>Analgoidea</taxon>
        <taxon>Pyroglyphidae</taxon>
        <taxon>Dermatophagoidinae</taxon>
        <taxon>Dermatophagoides</taxon>
    </lineage>
</organism>
<keyword evidence="3" id="KW-0547">Nucleotide-binding</keyword>
<evidence type="ECO:0000259" key="5">
    <source>
        <dbReference type="SMART" id="SM00451"/>
    </source>
</evidence>
<dbReference type="GO" id="GO:0005739">
    <property type="term" value="C:mitochondrion"/>
    <property type="evidence" value="ECO:0007669"/>
    <property type="project" value="TreeGrafter"/>
</dbReference>
<dbReference type="SMART" id="SM00451">
    <property type="entry name" value="ZnF_U1"/>
    <property type="match status" value="1"/>
</dbReference>
<dbReference type="Gene3D" id="3.30.160.60">
    <property type="entry name" value="Classic Zinc Finger"/>
    <property type="match status" value="1"/>
</dbReference>
<proteinExistence type="inferred from homology"/>
<dbReference type="Pfam" id="PF01715">
    <property type="entry name" value="IPPT"/>
    <property type="match status" value="1"/>
</dbReference>
<sequence>MRFFGNLKHLRQSFCSMISTKATTTNESNPLIVIIGATGCGKTKLSLELAKHYKNVEIISADSMQIYKGLDIATNKVLPNEMKQIPHHLIDMIDPFQQFTVLDFQKLALKSIDQIISKSKIPIIVGGTNYYIESILWDTLVGSKEQKISDDKEFKIENDENGNHSEILANEIETINDLLQKPKLTYRNLRSISNEKLYEFLKEIDPESANILHLHNRRKVIRCLQVYQQTGRRMSQILKEQRSQNGSRHGGPLRFKNSIILWVDCDKQILEKRLDERVDQMIRQGLLNELSEFHRNYNSKRFDDDKKADYTEGIFQAIGLKEFHNYLLMNEEERHSYDGQLKLGYGILMLKQRTRSYVNKQNKWIRRRFLISENIRKVPNVYRLDTTNLDEWNEKVLDHSIWIVDQYLQASISTPSKCEQIFHSLDQLAIRKMPNSNDDNNDENDSFISGQFYCDICQIRISGGKSYQEHLQSKKHRYQIQQSKLTV</sequence>
<dbReference type="InterPro" id="IPR013087">
    <property type="entry name" value="Znf_C2H2_type"/>
</dbReference>
<dbReference type="GO" id="GO:0005524">
    <property type="term" value="F:ATP binding"/>
    <property type="evidence" value="ECO:0007669"/>
    <property type="project" value="UniProtKB-KW"/>
</dbReference>
<evidence type="ECO:0000256" key="4">
    <source>
        <dbReference type="ARBA" id="ARBA00022840"/>
    </source>
</evidence>
<protein>
    <submittedName>
        <fullName evidence="7">tRNA dimethylallyltransferase-like isoform X1</fullName>
    </submittedName>
</protein>
<dbReference type="SUPFAM" id="SSF52540">
    <property type="entry name" value="P-loop containing nucleoside triphosphate hydrolases"/>
    <property type="match status" value="2"/>
</dbReference>
<evidence type="ECO:0000256" key="1">
    <source>
        <dbReference type="ARBA" id="ARBA00005842"/>
    </source>
</evidence>
<dbReference type="GO" id="GO:0008270">
    <property type="term" value="F:zinc ion binding"/>
    <property type="evidence" value="ECO:0007669"/>
    <property type="project" value="InterPro"/>
</dbReference>
<reference evidence="7" key="1">
    <citation type="submission" date="2025-08" db="UniProtKB">
        <authorList>
            <consortium name="RefSeq"/>
        </authorList>
    </citation>
    <scope>IDENTIFICATION</scope>
    <source>
        <strain evidence="7">Airmid</strain>
    </source>
</reference>
<dbReference type="HAMAP" id="MF_00185">
    <property type="entry name" value="IPP_trans"/>
    <property type="match status" value="1"/>
</dbReference>
<evidence type="ECO:0000313" key="7">
    <source>
        <dbReference type="RefSeq" id="XP_027197123.1"/>
    </source>
</evidence>
<dbReference type="InterPro" id="IPR018022">
    <property type="entry name" value="IPT"/>
</dbReference>
<evidence type="ECO:0000313" key="6">
    <source>
        <dbReference type="Proteomes" id="UP000515146"/>
    </source>
</evidence>
<keyword evidence="6" id="KW-1185">Reference proteome</keyword>
<evidence type="ECO:0000256" key="2">
    <source>
        <dbReference type="ARBA" id="ARBA00022679"/>
    </source>
</evidence>
<dbReference type="FunCoup" id="A0A6P6XVW1">
    <property type="interactions" value="1825"/>
</dbReference>
<dbReference type="PANTHER" id="PTHR11088">
    <property type="entry name" value="TRNA DIMETHYLALLYLTRANSFERASE"/>
    <property type="match status" value="1"/>
</dbReference>
<evidence type="ECO:0000256" key="3">
    <source>
        <dbReference type="ARBA" id="ARBA00022741"/>
    </source>
</evidence>
<dbReference type="Proteomes" id="UP000515146">
    <property type="component" value="Unplaced"/>
</dbReference>
<dbReference type="SUPFAM" id="SSF57667">
    <property type="entry name" value="beta-beta-alpha zinc fingers"/>
    <property type="match status" value="1"/>
</dbReference>
<dbReference type="InterPro" id="IPR036236">
    <property type="entry name" value="Znf_C2H2_sf"/>
</dbReference>
<dbReference type="PANTHER" id="PTHR11088:SF89">
    <property type="entry name" value="TRNA DIMETHYLALLYLTRANSFERASE"/>
    <property type="match status" value="1"/>
</dbReference>
<dbReference type="GO" id="GO:0006400">
    <property type="term" value="P:tRNA modification"/>
    <property type="evidence" value="ECO:0007669"/>
    <property type="project" value="TreeGrafter"/>
</dbReference>
<keyword evidence="2" id="KW-0808">Transferase</keyword>
<comment type="similarity">
    <text evidence="1">Belongs to the IPP transferase family.</text>
</comment>
<dbReference type="KEGG" id="dpte:113791532"/>
<dbReference type="Gene3D" id="1.10.20.140">
    <property type="match status" value="1"/>
</dbReference>
<dbReference type="AlphaFoldDB" id="A0A6P6XVW1"/>
<dbReference type="Pfam" id="PF12874">
    <property type="entry name" value="zf-met"/>
    <property type="match status" value="1"/>
</dbReference>
<keyword evidence="4" id="KW-0067">ATP-binding</keyword>